<gene>
    <name evidence="1" type="ORF">MYXE_14070</name>
</gene>
<organism evidence="1 2">
    <name type="scientific">Mycobacterium xenopi</name>
    <dbReference type="NCBI Taxonomy" id="1789"/>
    <lineage>
        <taxon>Bacteria</taxon>
        <taxon>Bacillati</taxon>
        <taxon>Actinomycetota</taxon>
        <taxon>Actinomycetes</taxon>
        <taxon>Mycobacteriales</taxon>
        <taxon>Mycobacteriaceae</taxon>
        <taxon>Mycobacterium</taxon>
    </lineage>
</organism>
<dbReference type="KEGG" id="mxe:MYXE_14070"/>
<dbReference type="Proteomes" id="UP000464624">
    <property type="component" value="Chromosome"/>
</dbReference>
<protein>
    <submittedName>
        <fullName evidence="1">Uncharacterized protein</fullName>
    </submittedName>
</protein>
<sequence length="120" mass="12489">MTAVNTPDWRTASTAATQPTTYSAANTIVNSLLPDPASYAKPTAVAVTAITTAAHHGTPGMLGWIERRSAATPDLARCADTGLTVPAIGPKGCKELVNRAGVPWLGLPRSLGHRLGFLWA</sequence>
<reference evidence="1 2" key="1">
    <citation type="submission" date="2019-12" db="EMBL/GenBank/DDBJ databases">
        <title>Complete genome sequence of Mycolicibacterium xenopi str. JCM15661T.</title>
        <authorList>
            <person name="Yoshida M."/>
            <person name="Fukano H."/>
            <person name="Asakura T."/>
            <person name="Hoshino Y."/>
        </authorList>
    </citation>
    <scope>NUCLEOTIDE SEQUENCE [LARGE SCALE GENOMIC DNA]</scope>
    <source>
        <strain evidence="1 2">JCM 15661T</strain>
    </source>
</reference>
<proteinExistence type="predicted"/>
<name>A0AAD1GYP1_MYCXE</name>
<accession>A0AAD1GYP1</accession>
<evidence type="ECO:0000313" key="1">
    <source>
        <dbReference type="EMBL" id="BBU21618.1"/>
    </source>
</evidence>
<dbReference type="EMBL" id="AP022314">
    <property type="protein sequence ID" value="BBU21618.1"/>
    <property type="molecule type" value="Genomic_DNA"/>
</dbReference>
<evidence type="ECO:0000313" key="2">
    <source>
        <dbReference type="Proteomes" id="UP000464624"/>
    </source>
</evidence>
<dbReference type="AlphaFoldDB" id="A0AAD1GYP1"/>